<dbReference type="AlphaFoldDB" id="A0AAW0EIW4"/>
<keyword evidence="3" id="KW-1185">Reference proteome</keyword>
<comment type="caution">
    <text evidence="2">The sequence shown here is derived from an EMBL/GenBank/DDBJ whole genome shotgun (WGS) entry which is preliminary data.</text>
</comment>
<proteinExistence type="predicted"/>
<feature type="compositionally biased region" description="Basic and acidic residues" evidence="1">
    <location>
        <begin position="359"/>
        <end position="384"/>
    </location>
</feature>
<dbReference type="Pfam" id="PF04908">
    <property type="entry name" value="SH3BGR"/>
    <property type="match status" value="1"/>
</dbReference>
<dbReference type="InterPro" id="IPR006993">
    <property type="entry name" value="Glut_rich_SH3-bd"/>
</dbReference>
<feature type="compositionally biased region" description="Polar residues" evidence="1">
    <location>
        <begin position="423"/>
        <end position="435"/>
    </location>
</feature>
<feature type="region of interest" description="Disordered" evidence="1">
    <location>
        <begin position="76"/>
        <end position="140"/>
    </location>
</feature>
<dbReference type="EMBL" id="JAECZO010000031">
    <property type="protein sequence ID" value="KAK7194098.1"/>
    <property type="molecule type" value="Genomic_DNA"/>
</dbReference>
<feature type="compositionally biased region" description="Basic and acidic residues" evidence="1">
    <location>
        <begin position="131"/>
        <end position="140"/>
    </location>
</feature>
<protein>
    <submittedName>
        <fullName evidence="2">SH3-binding, glutamic acid-rich protein</fullName>
    </submittedName>
</protein>
<feature type="compositionally biased region" description="Polar residues" evidence="1">
    <location>
        <begin position="385"/>
        <end position="405"/>
    </location>
</feature>
<gene>
    <name evidence="2" type="ORF">NESM_000322500</name>
</gene>
<dbReference type="SUPFAM" id="SSF52833">
    <property type="entry name" value="Thioredoxin-like"/>
    <property type="match status" value="1"/>
</dbReference>
<dbReference type="Gene3D" id="3.40.30.10">
    <property type="entry name" value="Glutaredoxin"/>
    <property type="match status" value="1"/>
</dbReference>
<feature type="compositionally biased region" description="Low complexity" evidence="1">
    <location>
        <begin position="330"/>
        <end position="351"/>
    </location>
</feature>
<sequence length="435" mass="47378">MSLATYPALQPSRRVLELACPGSDAALREDTAYLVSQRRMTIDDAIEYVRGKTQQKNVTAEPPAQEARFPEARAAAATNTAVRGSPVTRQPPPSPSTAGTHSARRYTGATDRNDRASLRGGGGGGVTAGREAPESGARDAVAHDEVGGSADVFLSDLKHATPAERWAFEEKQRDMMAYEYREDTSMFDNCLSRFGRGQVLFFTTCMTGERAVRDRCRQMENLLHLKLIPHHKIDIADSEFFHRRVRKMYTNATQQSRMPEMPLLFVDDKFIGDFVTVQELEDNGELDEKMLEAGCRVLRQRVVEACQRKRAGLAAMPLVLPRPIASAGAAATATRGSPSISSSNSAAAETSPPLPTQRRYSDKATTRGTAESRPRRTSGVERESTSTPDTQRLPSLSRQSTSRCHPTSSSETPPPPCSAGATGRSSWSSTAAMAV</sequence>
<dbReference type="InterPro" id="IPR036249">
    <property type="entry name" value="Thioredoxin-like_sf"/>
</dbReference>
<evidence type="ECO:0000256" key="1">
    <source>
        <dbReference type="SAM" id="MobiDB-lite"/>
    </source>
</evidence>
<evidence type="ECO:0000313" key="3">
    <source>
        <dbReference type="Proteomes" id="UP001430356"/>
    </source>
</evidence>
<dbReference type="Proteomes" id="UP001430356">
    <property type="component" value="Unassembled WGS sequence"/>
</dbReference>
<evidence type="ECO:0000313" key="2">
    <source>
        <dbReference type="EMBL" id="KAK7194098.1"/>
    </source>
</evidence>
<name>A0AAW0EIW4_9TRYP</name>
<organism evidence="2 3">
    <name type="scientific">Novymonas esmeraldas</name>
    <dbReference type="NCBI Taxonomy" id="1808958"/>
    <lineage>
        <taxon>Eukaryota</taxon>
        <taxon>Discoba</taxon>
        <taxon>Euglenozoa</taxon>
        <taxon>Kinetoplastea</taxon>
        <taxon>Metakinetoplastina</taxon>
        <taxon>Trypanosomatida</taxon>
        <taxon>Trypanosomatidae</taxon>
        <taxon>Novymonas</taxon>
    </lineage>
</organism>
<accession>A0AAW0EIW4</accession>
<dbReference type="PROSITE" id="PS51354">
    <property type="entry name" value="GLUTAREDOXIN_2"/>
    <property type="match status" value="1"/>
</dbReference>
<feature type="region of interest" description="Disordered" evidence="1">
    <location>
        <begin position="330"/>
        <end position="435"/>
    </location>
</feature>
<reference evidence="2 3" key="1">
    <citation type="journal article" date="2021" name="MBio">
        <title>A New Model Trypanosomatid, Novymonas esmeraldas: Genomic Perception of Its 'Candidatus Pandoraea novymonadis' Endosymbiont.</title>
        <authorList>
            <person name="Zakharova A."/>
            <person name="Saura A."/>
            <person name="Butenko A."/>
            <person name="Podesvova L."/>
            <person name="Warmusova S."/>
            <person name="Kostygov A.Y."/>
            <person name="Nenarokova A."/>
            <person name="Lukes J."/>
            <person name="Opperdoes F.R."/>
            <person name="Yurchenko V."/>
        </authorList>
    </citation>
    <scope>NUCLEOTIDE SEQUENCE [LARGE SCALE GENOMIC DNA]</scope>
    <source>
        <strain evidence="2 3">E262AT.01</strain>
    </source>
</reference>